<keyword evidence="3" id="KW-0378">Hydrolase</keyword>
<dbReference type="InterPro" id="IPR029069">
    <property type="entry name" value="HotDog_dom_sf"/>
</dbReference>
<feature type="domain" description="Acyl-CoA thioesterase-like N-terminal HotDog" evidence="10">
    <location>
        <begin position="30"/>
        <end position="108"/>
    </location>
</feature>
<evidence type="ECO:0000259" key="9">
    <source>
        <dbReference type="Pfam" id="PF02551"/>
    </source>
</evidence>
<evidence type="ECO:0000256" key="8">
    <source>
        <dbReference type="ARBA" id="ARBA00079653"/>
    </source>
</evidence>
<reference evidence="11" key="1">
    <citation type="submission" date="2021-02" db="EMBL/GenBank/DDBJ databases">
        <title>PHA producing bacteria isolated from coastal sediment in Guangdong, Shenzhen.</title>
        <authorList>
            <person name="Zheng W."/>
            <person name="Yu S."/>
            <person name="Huang Y."/>
        </authorList>
    </citation>
    <scope>NUCLEOTIDE SEQUENCE</scope>
    <source>
        <strain evidence="11">TN14-10</strain>
    </source>
</reference>
<dbReference type="Pfam" id="PF02551">
    <property type="entry name" value="Acyl_CoA_thio"/>
    <property type="match status" value="1"/>
</dbReference>
<dbReference type="PANTHER" id="PTHR11066:SF34">
    <property type="entry name" value="ACYL-COENZYME A THIOESTERASE 8"/>
    <property type="match status" value="1"/>
</dbReference>
<dbReference type="CDD" id="cd03444">
    <property type="entry name" value="Thioesterase_II_repeat1"/>
    <property type="match status" value="1"/>
</dbReference>
<dbReference type="GO" id="GO:0047617">
    <property type="term" value="F:fatty acyl-CoA hydrolase activity"/>
    <property type="evidence" value="ECO:0007669"/>
    <property type="project" value="UniProtKB-EC"/>
</dbReference>
<evidence type="ECO:0000256" key="1">
    <source>
        <dbReference type="ARBA" id="ARBA00006538"/>
    </source>
</evidence>
<keyword evidence="4" id="KW-0443">Lipid metabolism</keyword>
<comment type="caution">
    <text evidence="11">The sequence shown here is derived from an EMBL/GenBank/DDBJ whole genome shotgun (WGS) entry which is preliminary data.</text>
</comment>
<gene>
    <name evidence="11" type="ORF">JYP50_00860</name>
</gene>
<dbReference type="PANTHER" id="PTHR11066">
    <property type="entry name" value="ACYL-COA THIOESTERASE"/>
    <property type="match status" value="1"/>
</dbReference>
<dbReference type="GO" id="GO:0005829">
    <property type="term" value="C:cytosol"/>
    <property type="evidence" value="ECO:0007669"/>
    <property type="project" value="TreeGrafter"/>
</dbReference>
<dbReference type="EMBL" id="JAFKCZ010000001">
    <property type="protein sequence ID" value="MBN7795119.1"/>
    <property type="molecule type" value="Genomic_DNA"/>
</dbReference>
<evidence type="ECO:0000256" key="3">
    <source>
        <dbReference type="ARBA" id="ARBA00022801"/>
    </source>
</evidence>
<comment type="similarity">
    <text evidence="1">Belongs to the C/M/P thioester hydrolase family.</text>
</comment>
<dbReference type="RefSeq" id="WP_206558560.1">
    <property type="nucleotide sequence ID" value="NZ_JAFKCZ010000001.1"/>
</dbReference>
<feature type="domain" description="Acyl-CoA thioesterase 2 C-terminal" evidence="9">
    <location>
        <begin position="176"/>
        <end position="277"/>
    </location>
</feature>
<dbReference type="InterPro" id="IPR042171">
    <property type="entry name" value="Acyl-CoA_hotdog"/>
</dbReference>
<dbReference type="Gene3D" id="2.40.160.210">
    <property type="entry name" value="Acyl-CoA thioesterase, double hotdog domain"/>
    <property type="match status" value="1"/>
</dbReference>
<dbReference type="InterPro" id="IPR025652">
    <property type="entry name" value="TesB_C"/>
</dbReference>
<protein>
    <recommendedName>
        <fullName evidence="7">Acyl-CoA thioesterase 2</fullName>
        <ecNumber evidence="5">3.1.2.20</ecNumber>
    </recommendedName>
    <alternativeName>
        <fullName evidence="8">Thioesterase II</fullName>
    </alternativeName>
</protein>
<accession>A0A939IH97</accession>
<dbReference type="GO" id="GO:0006637">
    <property type="term" value="P:acyl-CoA metabolic process"/>
    <property type="evidence" value="ECO:0007669"/>
    <property type="project" value="InterPro"/>
</dbReference>
<evidence type="ECO:0000256" key="4">
    <source>
        <dbReference type="ARBA" id="ARBA00023098"/>
    </source>
</evidence>
<keyword evidence="12" id="KW-1185">Reference proteome</keyword>
<dbReference type="GO" id="GO:0009062">
    <property type="term" value="P:fatty acid catabolic process"/>
    <property type="evidence" value="ECO:0007669"/>
    <property type="project" value="TreeGrafter"/>
</dbReference>
<dbReference type="Pfam" id="PF13622">
    <property type="entry name" value="4HBT_3"/>
    <property type="match status" value="1"/>
</dbReference>
<organism evidence="11 12">
    <name type="scientific">Parahaliea mediterranea</name>
    <dbReference type="NCBI Taxonomy" id="651086"/>
    <lineage>
        <taxon>Bacteria</taxon>
        <taxon>Pseudomonadati</taxon>
        <taxon>Pseudomonadota</taxon>
        <taxon>Gammaproteobacteria</taxon>
        <taxon>Cellvibrionales</taxon>
        <taxon>Halieaceae</taxon>
        <taxon>Parahaliea</taxon>
    </lineage>
</organism>
<comment type="subunit">
    <text evidence="2">Homotetramer.</text>
</comment>
<evidence type="ECO:0000256" key="2">
    <source>
        <dbReference type="ARBA" id="ARBA00011881"/>
    </source>
</evidence>
<dbReference type="InterPro" id="IPR003703">
    <property type="entry name" value="Acyl_CoA_thio"/>
</dbReference>
<dbReference type="InterPro" id="IPR049449">
    <property type="entry name" value="TesB_ACOT8-like_N"/>
</dbReference>
<name>A0A939IH97_9GAMM</name>
<evidence type="ECO:0000256" key="6">
    <source>
        <dbReference type="ARBA" id="ARBA00050943"/>
    </source>
</evidence>
<dbReference type="Proteomes" id="UP000664303">
    <property type="component" value="Unassembled WGS sequence"/>
</dbReference>
<evidence type="ECO:0000313" key="11">
    <source>
        <dbReference type="EMBL" id="MBN7795119.1"/>
    </source>
</evidence>
<evidence type="ECO:0000313" key="12">
    <source>
        <dbReference type="Proteomes" id="UP000664303"/>
    </source>
</evidence>
<dbReference type="SUPFAM" id="SSF54637">
    <property type="entry name" value="Thioesterase/thiol ester dehydrase-isomerase"/>
    <property type="match status" value="2"/>
</dbReference>
<evidence type="ECO:0000256" key="7">
    <source>
        <dbReference type="ARBA" id="ARBA00071120"/>
    </source>
</evidence>
<evidence type="ECO:0000256" key="5">
    <source>
        <dbReference type="ARBA" id="ARBA00038894"/>
    </source>
</evidence>
<dbReference type="FunFam" id="2.40.160.210:FF:000001">
    <property type="entry name" value="Acyl-CoA thioesterase II"/>
    <property type="match status" value="1"/>
</dbReference>
<proteinExistence type="inferred from homology"/>
<sequence length="284" mass="32235">MTDRLAELIELLEVERIDKYLFIGDSPRFPQRVFGGQVLAQALYAASQTVEASRPAHSMHAYFLRPGNPDKRIVYEVDPIRDGRSFTTRRVVAKQDGAAIFNAAISFHTLEDGLEHQLTPPAVTPPEELESDAQYWGRRSAERPDEEPNAFLLNPLDRWPVKRRNYDAPEPQEPVHHCWFRARGEVGDDPVRHQILLAYMSDFALLATAMLPHPYSDHTPGMQVASLDHAIWFHRPARTDDHLLYSMDSPTAHGSRGLSRGTFFTREGELVASTAQESLMRTPR</sequence>
<evidence type="ECO:0000259" key="10">
    <source>
        <dbReference type="Pfam" id="PF13622"/>
    </source>
</evidence>
<dbReference type="EC" id="3.1.2.20" evidence="5"/>
<comment type="catalytic activity">
    <reaction evidence="6">
        <text>a fatty acyl-CoA + H2O = a fatty acid + CoA + H(+)</text>
        <dbReference type="Rhea" id="RHEA:16781"/>
        <dbReference type="ChEBI" id="CHEBI:15377"/>
        <dbReference type="ChEBI" id="CHEBI:15378"/>
        <dbReference type="ChEBI" id="CHEBI:28868"/>
        <dbReference type="ChEBI" id="CHEBI:57287"/>
        <dbReference type="ChEBI" id="CHEBI:77636"/>
        <dbReference type="EC" id="3.1.2.20"/>
    </reaction>
    <physiologicalReaction direction="left-to-right" evidence="6">
        <dbReference type="Rhea" id="RHEA:16782"/>
    </physiologicalReaction>
</comment>
<dbReference type="CDD" id="cd03445">
    <property type="entry name" value="Thioesterase_II_repeat2"/>
    <property type="match status" value="1"/>
</dbReference>
<dbReference type="AlphaFoldDB" id="A0A939IH97"/>